<evidence type="ECO:0000313" key="3">
    <source>
        <dbReference type="EMBL" id="TYK28263.1"/>
    </source>
</evidence>
<dbReference type="Proteomes" id="UP000321393">
    <property type="component" value="Unassembled WGS sequence"/>
</dbReference>
<dbReference type="AlphaFoldDB" id="A0A5D3DX47"/>
<reference evidence="4 5" key="1">
    <citation type="submission" date="2019-08" db="EMBL/GenBank/DDBJ databases">
        <title>Draft genome sequences of two oriental melons (Cucumis melo L. var makuwa).</title>
        <authorList>
            <person name="Kwon S.-Y."/>
        </authorList>
    </citation>
    <scope>NUCLEOTIDE SEQUENCE [LARGE SCALE GENOMIC DNA]</scope>
    <source>
        <strain evidence="5">cv. Chang Bougi</strain>
        <strain evidence="4">cv. SW 3</strain>
        <tissue evidence="3">Leaf</tissue>
    </source>
</reference>
<proteinExistence type="predicted"/>
<gene>
    <name evidence="3" type="ORF">E5676_scaffold600G00690</name>
    <name evidence="2" type="ORF">E6C27_scaffold61G00680</name>
</gene>
<evidence type="ECO:0000313" key="2">
    <source>
        <dbReference type="EMBL" id="KAA0048466.1"/>
    </source>
</evidence>
<evidence type="ECO:0000313" key="5">
    <source>
        <dbReference type="Proteomes" id="UP000321947"/>
    </source>
</evidence>
<evidence type="ECO:0000256" key="1">
    <source>
        <dbReference type="SAM" id="MobiDB-lite"/>
    </source>
</evidence>
<name>A0A5D3DX47_CUCMM</name>
<feature type="compositionally biased region" description="Basic and acidic residues" evidence="1">
    <location>
        <begin position="103"/>
        <end position="119"/>
    </location>
</feature>
<dbReference type="EMBL" id="SSTE01012822">
    <property type="protein sequence ID" value="KAA0048466.1"/>
    <property type="molecule type" value="Genomic_DNA"/>
</dbReference>
<protein>
    <submittedName>
        <fullName evidence="3">Protein MNN4-like</fullName>
    </submittedName>
</protein>
<accession>A0A5D3DX47</accession>
<evidence type="ECO:0000313" key="4">
    <source>
        <dbReference type="Proteomes" id="UP000321393"/>
    </source>
</evidence>
<organism evidence="3 5">
    <name type="scientific">Cucumis melo var. makuwa</name>
    <name type="common">Oriental melon</name>
    <dbReference type="NCBI Taxonomy" id="1194695"/>
    <lineage>
        <taxon>Eukaryota</taxon>
        <taxon>Viridiplantae</taxon>
        <taxon>Streptophyta</taxon>
        <taxon>Embryophyta</taxon>
        <taxon>Tracheophyta</taxon>
        <taxon>Spermatophyta</taxon>
        <taxon>Magnoliopsida</taxon>
        <taxon>eudicotyledons</taxon>
        <taxon>Gunneridae</taxon>
        <taxon>Pentapetalae</taxon>
        <taxon>rosids</taxon>
        <taxon>fabids</taxon>
        <taxon>Cucurbitales</taxon>
        <taxon>Cucurbitaceae</taxon>
        <taxon>Benincaseae</taxon>
        <taxon>Cucumis</taxon>
    </lineage>
</organism>
<sequence>MEVEMTQENIDAMLKVARKPLKKTEKLKKWLLKIKVKAQCVKALAEEKKGSMLREREELLNEVDKMALLVNKSKGKEKTIDGYDKEFEKELEEFISLEDGVVEKQPKKKKASEGQDATKREKKNKKAQQEKESQESEQGVLSIEELGKHFMIEKGLFPVKGQLPSFLDVTYQGTRMETILRRGDDN</sequence>
<dbReference type="EMBL" id="SSTD01002133">
    <property type="protein sequence ID" value="TYK28263.1"/>
    <property type="molecule type" value="Genomic_DNA"/>
</dbReference>
<dbReference type="Proteomes" id="UP000321947">
    <property type="component" value="Unassembled WGS sequence"/>
</dbReference>
<feature type="region of interest" description="Disordered" evidence="1">
    <location>
        <begin position="103"/>
        <end position="140"/>
    </location>
</feature>
<comment type="caution">
    <text evidence="3">The sequence shown here is derived from an EMBL/GenBank/DDBJ whole genome shotgun (WGS) entry which is preliminary data.</text>
</comment>